<sequence>MVMRGMGCLELVIDGLEPSTDATLEERQVFKSSQHGKSSYPNAYSGNQQTNLSVVVHQLRTLFNLVSTYSLSTSFNDFIEQYETEWTRLYSLTTTADEYRKYLRNFLD</sequence>
<gene>
    <name evidence="1" type="ORF">L211DRAFT_554929</name>
</gene>
<organism evidence="1 2">
    <name type="scientific">Terfezia boudieri ATCC MYA-4762</name>
    <dbReference type="NCBI Taxonomy" id="1051890"/>
    <lineage>
        <taxon>Eukaryota</taxon>
        <taxon>Fungi</taxon>
        <taxon>Dikarya</taxon>
        <taxon>Ascomycota</taxon>
        <taxon>Pezizomycotina</taxon>
        <taxon>Pezizomycetes</taxon>
        <taxon>Pezizales</taxon>
        <taxon>Pezizaceae</taxon>
        <taxon>Terfezia</taxon>
    </lineage>
</organism>
<proteinExistence type="predicted"/>
<protein>
    <submittedName>
        <fullName evidence="1">Uncharacterized protein</fullName>
    </submittedName>
</protein>
<dbReference type="EMBL" id="ML121531">
    <property type="protein sequence ID" value="RPB27561.1"/>
    <property type="molecule type" value="Genomic_DNA"/>
</dbReference>
<evidence type="ECO:0000313" key="1">
    <source>
        <dbReference type="EMBL" id="RPB27561.1"/>
    </source>
</evidence>
<dbReference type="Proteomes" id="UP000267821">
    <property type="component" value="Unassembled WGS sequence"/>
</dbReference>
<reference evidence="1 2" key="1">
    <citation type="journal article" date="2018" name="Nat. Ecol. Evol.">
        <title>Pezizomycetes genomes reveal the molecular basis of ectomycorrhizal truffle lifestyle.</title>
        <authorList>
            <person name="Murat C."/>
            <person name="Payen T."/>
            <person name="Noel B."/>
            <person name="Kuo A."/>
            <person name="Morin E."/>
            <person name="Chen J."/>
            <person name="Kohler A."/>
            <person name="Krizsan K."/>
            <person name="Balestrini R."/>
            <person name="Da Silva C."/>
            <person name="Montanini B."/>
            <person name="Hainaut M."/>
            <person name="Levati E."/>
            <person name="Barry K.W."/>
            <person name="Belfiori B."/>
            <person name="Cichocki N."/>
            <person name="Clum A."/>
            <person name="Dockter R.B."/>
            <person name="Fauchery L."/>
            <person name="Guy J."/>
            <person name="Iotti M."/>
            <person name="Le Tacon F."/>
            <person name="Lindquist E.A."/>
            <person name="Lipzen A."/>
            <person name="Malagnac F."/>
            <person name="Mello A."/>
            <person name="Molinier V."/>
            <person name="Miyauchi S."/>
            <person name="Poulain J."/>
            <person name="Riccioni C."/>
            <person name="Rubini A."/>
            <person name="Sitrit Y."/>
            <person name="Splivallo R."/>
            <person name="Traeger S."/>
            <person name="Wang M."/>
            <person name="Zifcakova L."/>
            <person name="Wipf D."/>
            <person name="Zambonelli A."/>
            <person name="Paolocci F."/>
            <person name="Nowrousian M."/>
            <person name="Ottonello S."/>
            <person name="Baldrian P."/>
            <person name="Spatafora J.W."/>
            <person name="Henrissat B."/>
            <person name="Nagy L.G."/>
            <person name="Aury J.M."/>
            <person name="Wincker P."/>
            <person name="Grigoriev I.V."/>
            <person name="Bonfante P."/>
            <person name="Martin F.M."/>
        </authorList>
    </citation>
    <scope>NUCLEOTIDE SEQUENCE [LARGE SCALE GENOMIC DNA]</scope>
    <source>
        <strain evidence="1 2">ATCC MYA-4762</strain>
    </source>
</reference>
<keyword evidence="2" id="KW-1185">Reference proteome</keyword>
<accession>A0A3N4M3N9</accession>
<name>A0A3N4M3N9_9PEZI</name>
<dbReference type="InParanoid" id="A0A3N4M3N9"/>
<evidence type="ECO:0000313" key="2">
    <source>
        <dbReference type="Proteomes" id="UP000267821"/>
    </source>
</evidence>
<dbReference type="AlphaFoldDB" id="A0A3N4M3N9"/>